<dbReference type="EMBL" id="VSSQ01029615">
    <property type="protein sequence ID" value="MPM79815.1"/>
    <property type="molecule type" value="Genomic_DNA"/>
</dbReference>
<dbReference type="InterPro" id="IPR029149">
    <property type="entry name" value="Creatin/AminoP/Spt16_N"/>
</dbReference>
<keyword evidence="4" id="KW-0645">Protease</keyword>
<dbReference type="Pfam" id="PF01321">
    <property type="entry name" value="Creatinase_N"/>
    <property type="match status" value="1"/>
</dbReference>
<dbReference type="GO" id="GO:0004177">
    <property type="term" value="F:aminopeptidase activity"/>
    <property type="evidence" value="ECO:0007669"/>
    <property type="project" value="UniProtKB-KW"/>
</dbReference>
<accession>A0A645CSE8</accession>
<dbReference type="AlphaFoldDB" id="A0A645CSE8"/>
<keyword evidence="1 4" id="KW-0378">Hydrolase</keyword>
<comment type="caution">
    <text evidence="4">The sequence shown here is derived from an EMBL/GenBank/DDBJ whole genome shotgun (WGS) entry which is preliminary data.</text>
</comment>
<dbReference type="InterPro" id="IPR050659">
    <property type="entry name" value="Peptidase_M24B"/>
</dbReference>
<gene>
    <name evidence="4" type="primary">ypdF_18</name>
    <name evidence="4" type="ORF">SDC9_126857</name>
</gene>
<dbReference type="PANTHER" id="PTHR46112">
    <property type="entry name" value="AMINOPEPTIDASE"/>
    <property type="match status" value="1"/>
</dbReference>
<dbReference type="InterPro" id="IPR000587">
    <property type="entry name" value="Creatinase_N"/>
</dbReference>
<evidence type="ECO:0000256" key="1">
    <source>
        <dbReference type="ARBA" id="ARBA00022801"/>
    </source>
</evidence>
<feature type="domain" description="Creatinase N-terminal" evidence="3">
    <location>
        <begin position="1"/>
        <end position="113"/>
    </location>
</feature>
<dbReference type="CDD" id="cd01092">
    <property type="entry name" value="APP-like"/>
    <property type="match status" value="1"/>
</dbReference>
<reference evidence="4" key="1">
    <citation type="submission" date="2019-08" db="EMBL/GenBank/DDBJ databases">
        <authorList>
            <person name="Kucharzyk K."/>
            <person name="Murdoch R.W."/>
            <person name="Higgins S."/>
            <person name="Loffler F."/>
        </authorList>
    </citation>
    <scope>NUCLEOTIDE SEQUENCE</scope>
</reference>
<dbReference type="FunFam" id="3.90.230.10:FF:000014">
    <property type="entry name" value="Aminopeptidase P family protein"/>
    <property type="match status" value="1"/>
</dbReference>
<keyword evidence="4" id="KW-0031">Aminopeptidase</keyword>
<protein>
    <submittedName>
        <fullName evidence="4">Aminopeptidase YpdF</fullName>
        <ecNumber evidence="4">3.4.11.-</ecNumber>
    </submittedName>
</protein>
<dbReference type="Pfam" id="PF00557">
    <property type="entry name" value="Peptidase_M24"/>
    <property type="match status" value="1"/>
</dbReference>
<evidence type="ECO:0000259" key="2">
    <source>
        <dbReference type="Pfam" id="PF00557"/>
    </source>
</evidence>
<name>A0A645CSE8_9ZZZZ</name>
<dbReference type="PANTHER" id="PTHR46112:SF3">
    <property type="entry name" value="AMINOPEPTIDASE YPDF"/>
    <property type="match status" value="1"/>
</dbReference>
<evidence type="ECO:0000313" key="4">
    <source>
        <dbReference type="EMBL" id="MPM79815.1"/>
    </source>
</evidence>
<evidence type="ECO:0000259" key="3">
    <source>
        <dbReference type="Pfam" id="PF01321"/>
    </source>
</evidence>
<sequence>MLLTQEANRFYASGFHSSGTDGVAIVTKAKNYYFTDSRYTEAAARHVQNAEIGEAKPGRGYVTLINEALAEQRAKRVGFEDAYMTVADYELYRKSLRCELVPAAKLLMELRTVKDAGEQEAMIAAQRIAERALENILKEIRPGVTEKEIAARLQYLMLHFGAENMSFDPIVVSGPNGSLPHGVPSEKTIQSGEFVTMDFGCIYRGYCSDMTRTVAVGSVTDEMRRVYETVLAAQKAGIAAAAAGVTGRAVDGAARRVIEDAGYGDYFGHSFGHGVGVEIHESPNASPRNETPLPAGAVISAEPGIYLPGKLGVRIEDVIILKDGGCTDITLAPKNLMIL</sequence>
<dbReference type="InterPro" id="IPR000994">
    <property type="entry name" value="Pept_M24"/>
</dbReference>
<dbReference type="EC" id="3.4.11.-" evidence="4"/>
<dbReference type="Gene3D" id="3.40.350.10">
    <property type="entry name" value="Creatinase/prolidase N-terminal domain"/>
    <property type="match status" value="1"/>
</dbReference>
<dbReference type="Gene3D" id="3.90.230.10">
    <property type="entry name" value="Creatinase/methionine aminopeptidase superfamily"/>
    <property type="match status" value="1"/>
</dbReference>
<organism evidence="4">
    <name type="scientific">bioreactor metagenome</name>
    <dbReference type="NCBI Taxonomy" id="1076179"/>
    <lineage>
        <taxon>unclassified sequences</taxon>
        <taxon>metagenomes</taxon>
        <taxon>ecological metagenomes</taxon>
    </lineage>
</organism>
<dbReference type="SUPFAM" id="SSF55920">
    <property type="entry name" value="Creatinase/aminopeptidase"/>
    <property type="match status" value="1"/>
</dbReference>
<feature type="domain" description="Peptidase M24" evidence="2">
    <location>
        <begin position="120"/>
        <end position="322"/>
    </location>
</feature>
<proteinExistence type="predicted"/>
<dbReference type="InterPro" id="IPR036005">
    <property type="entry name" value="Creatinase/aminopeptidase-like"/>
</dbReference>